<evidence type="ECO:0000313" key="3">
    <source>
        <dbReference type="EMBL" id="SPX61898.1"/>
    </source>
</evidence>
<name>A0A0W0TNA8_9GAMM</name>
<dbReference type="AlphaFoldDB" id="A0A0W0TNA8"/>
<dbReference type="EMBL" id="LNYB01000080">
    <property type="protein sequence ID" value="KTC97051.1"/>
    <property type="molecule type" value="Genomic_DNA"/>
</dbReference>
<evidence type="ECO:0000256" key="1">
    <source>
        <dbReference type="SAM" id="MobiDB-lite"/>
    </source>
</evidence>
<protein>
    <submittedName>
        <fullName evidence="2">Uncharacterized protein</fullName>
    </submittedName>
</protein>
<evidence type="ECO:0000313" key="4">
    <source>
        <dbReference type="Proteomes" id="UP000054698"/>
    </source>
</evidence>
<evidence type="ECO:0000313" key="5">
    <source>
        <dbReference type="Proteomes" id="UP000251942"/>
    </source>
</evidence>
<feature type="compositionally biased region" description="Basic and acidic residues" evidence="1">
    <location>
        <begin position="419"/>
        <end position="435"/>
    </location>
</feature>
<dbReference type="EMBL" id="UASS01000027">
    <property type="protein sequence ID" value="SPX61898.1"/>
    <property type="molecule type" value="Genomic_DNA"/>
</dbReference>
<reference evidence="2 4" key="1">
    <citation type="submission" date="2015-11" db="EMBL/GenBank/DDBJ databases">
        <title>Genomic analysis of 38 Legionella species identifies large and diverse effector repertoires.</title>
        <authorList>
            <person name="Burstein D."/>
            <person name="Amaro F."/>
            <person name="Zusman T."/>
            <person name="Lifshitz Z."/>
            <person name="Cohen O."/>
            <person name="Gilbert J.A."/>
            <person name="Pupko T."/>
            <person name="Shuman H.A."/>
            <person name="Segal G."/>
        </authorList>
    </citation>
    <scope>NUCLEOTIDE SEQUENCE [LARGE SCALE GENOMIC DNA]</scope>
    <source>
        <strain evidence="2 4">WO-44C</strain>
    </source>
</reference>
<dbReference type="STRING" id="453.Lfee_1963"/>
<feature type="region of interest" description="Disordered" evidence="1">
    <location>
        <begin position="393"/>
        <end position="459"/>
    </location>
</feature>
<evidence type="ECO:0000313" key="2">
    <source>
        <dbReference type="EMBL" id="KTC97051.1"/>
    </source>
</evidence>
<dbReference type="RefSeq" id="WP_058446259.1">
    <property type="nucleotide sequence ID" value="NZ_CAAAHT010000059.1"/>
</dbReference>
<keyword evidence="4" id="KW-1185">Reference proteome</keyword>
<dbReference type="PATRIC" id="fig|453.4.peg.2152"/>
<dbReference type="OrthoDB" id="5636430at2"/>
<gene>
    <name evidence="2" type="ORF">Lfee_1963</name>
    <name evidence="3" type="ORF">NCTC12022_02654</name>
</gene>
<accession>A0A0W0TNA8</accession>
<organism evidence="2 4">
    <name type="scientific">Legionella feeleii</name>
    <dbReference type="NCBI Taxonomy" id="453"/>
    <lineage>
        <taxon>Bacteria</taxon>
        <taxon>Pseudomonadati</taxon>
        <taxon>Pseudomonadota</taxon>
        <taxon>Gammaproteobacteria</taxon>
        <taxon>Legionellales</taxon>
        <taxon>Legionellaceae</taxon>
        <taxon>Legionella</taxon>
    </lineage>
</organism>
<dbReference type="Proteomes" id="UP000251942">
    <property type="component" value="Unassembled WGS sequence"/>
</dbReference>
<dbReference type="Proteomes" id="UP000054698">
    <property type="component" value="Unassembled WGS sequence"/>
</dbReference>
<reference evidence="3 5" key="2">
    <citation type="submission" date="2018-06" db="EMBL/GenBank/DDBJ databases">
        <authorList>
            <consortium name="Pathogen Informatics"/>
            <person name="Doyle S."/>
        </authorList>
    </citation>
    <scope>NUCLEOTIDE SEQUENCE [LARGE SCALE GENOMIC DNA]</scope>
    <source>
        <strain evidence="3 5">NCTC12022</strain>
    </source>
</reference>
<sequence length="459" mass="52194">MFYVNEKQKVIRKLPGGKTYKNTLATAGIKSLEENVPSGTHLALSYLDGRRIVRLSDSKSPQYQSEQKGGLCWYYASKTQWFGKFYMGPERHYEKIISTYRKICTQQTKLKVREDAMVDWFNEQFESFREQASKDTASDTRTEFTELAFAKMILQHRPLSEDAVRFFQDFLGNGEFDDLTYFTLNRQAKALIAAITAVSQELRFDVKQAVSELLEASKINLSFDELSLEELSTYYDRAIINHIWRLQGCAPSSWHPAKGLQALVNELREGVCIAEIDYDLIETSAEPPVHQFTASEDNGYLIHTIIKKTDNERGEETHVIKIIGAELEDGGNIYYIDPNDASVPEQPRIAHRIPYDLFCEILQDEHGISVEKSMSATTFPRVLHRIQIPDNNIIAAPSSPKRVSKRQQDLSPPTSPSDAPKRLKKEENHGKKDARLFQIKPPSEKEEMAPATPGSPISP</sequence>
<proteinExistence type="predicted"/>